<feature type="compositionally biased region" description="Basic and acidic residues" evidence="1">
    <location>
        <begin position="64"/>
        <end position="77"/>
    </location>
</feature>
<protein>
    <submittedName>
        <fullName evidence="2">Uncharacterized protein</fullName>
    </submittedName>
</protein>
<keyword evidence="3" id="KW-1185">Reference proteome</keyword>
<dbReference type="RefSeq" id="WP_041050209.1">
    <property type="nucleotide sequence ID" value="NZ_JXAK01000048.1"/>
</dbReference>
<reference evidence="2 3" key="1">
    <citation type="submission" date="2014-12" db="EMBL/GenBank/DDBJ databases">
        <title>Draft genome sequence of Paenibacillus kamchatkensis strain B-2647.</title>
        <authorList>
            <person name="Karlyshev A.V."/>
            <person name="Kudryashova E.B."/>
        </authorList>
    </citation>
    <scope>NUCLEOTIDE SEQUENCE [LARGE SCALE GENOMIC DNA]</scope>
    <source>
        <strain evidence="2 3">VKM B-2647</strain>
    </source>
</reference>
<evidence type="ECO:0000313" key="3">
    <source>
        <dbReference type="Proteomes" id="UP000031967"/>
    </source>
</evidence>
<dbReference type="EMBL" id="JXAK01000048">
    <property type="protein sequence ID" value="KIL38910.1"/>
    <property type="molecule type" value="Genomic_DNA"/>
</dbReference>
<proteinExistence type="predicted"/>
<evidence type="ECO:0000313" key="2">
    <source>
        <dbReference type="EMBL" id="KIL38910.1"/>
    </source>
</evidence>
<gene>
    <name evidence="2" type="ORF">SD70_23440</name>
</gene>
<feature type="region of interest" description="Disordered" evidence="1">
    <location>
        <begin position="47"/>
        <end position="77"/>
    </location>
</feature>
<accession>A0ABR5ACY3</accession>
<name>A0ABR5ACY3_9BACL</name>
<evidence type="ECO:0000256" key="1">
    <source>
        <dbReference type="SAM" id="MobiDB-lite"/>
    </source>
</evidence>
<comment type="caution">
    <text evidence="2">The sequence shown here is derived from an EMBL/GenBank/DDBJ whole genome shotgun (WGS) entry which is preliminary data.</text>
</comment>
<organism evidence="2 3">
    <name type="scientific">Gordoniibacillus kamchatkensis</name>
    <dbReference type="NCBI Taxonomy" id="1590651"/>
    <lineage>
        <taxon>Bacteria</taxon>
        <taxon>Bacillati</taxon>
        <taxon>Bacillota</taxon>
        <taxon>Bacilli</taxon>
        <taxon>Bacillales</taxon>
        <taxon>Paenibacillaceae</taxon>
        <taxon>Gordoniibacillus</taxon>
    </lineage>
</organism>
<dbReference type="Proteomes" id="UP000031967">
    <property type="component" value="Unassembled WGS sequence"/>
</dbReference>
<sequence>MELRLSNGAAAMATAGYPSKARKTLAFKLAPTIEELYSAILQKWEDRSEKKRNQAHFSRWGRQVTERRSANSGKCREMPIITEQRSVMIGSPSRAGA</sequence>